<sequence>PAITETPTAAPTATAAPTEGPTPTTEPTITPYPTSTPVTMDGYKQLYSDYVKTISDVKIPESTLRDLYRANLIQKKMYEKVTADITPIQEQVWARHILVATEDEAKAVLDRLNKGESWNAIAAEVSTDTANKDNGGDLGWFPRGVMETAFEDAAFSMKVGEISQPIKSDSGYHIIQLVDHEQERPLTASMLDQLKQSTWTKWLDGIKANKKIETFDLWKQLVPTEPTVPAS</sequence>
<dbReference type="Gene3D" id="3.10.50.40">
    <property type="match status" value="1"/>
</dbReference>
<dbReference type="PROSITE" id="PS50198">
    <property type="entry name" value="PPIC_PPIASE_2"/>
    <property type="match status" value="1"/>
</dbReference>
<dbReference type="Proteomes" id="UP000055060">
    <property type="component" value="Unassembled WGS sequence"/>
</dbReference>
<feature type="domain" description="PpiC" evidence="3">
    <location>
        <begin position="89"/>
        <end position="179"/>
    </location>
</feature>
<dbReference type="PANTHER" id="PTHR47245:SF2">
    <property type="entry name" value="PEPTIDYL-PROLYL CIS-TRANS ISOMERASE HP_0175-RELATED"/>
    <property type="match status" value="1"/>
</dbReference>
<protein>
    <submittedName>
        <fullName evidence="4">Parvulin-like peptidyl-prolyl isomerase</fullName>
    </submittedName>
</protein>
<dbReference type="RefSeq" id="WP_201785925.1">
    <property type="nucleotide sequence ID" value="NZ_DF967972.1"/>
</dbReference>
<name>A0A0S7BKH8_9CHLR</name>
<feature type="region of interest" description="Disordered" evidence="2">
    <location>
        <begin position="1"/>
        <end position="36"/>
    </location>
</feature>
<dbReference type="InterPro" id="IPR050245">
    <property type="entry name" value="PrsA_foldase"/>
</dbReference>
<gene>
    <name evidence="4" type="ORF">LARV_02810</name>
</gene>
<dbReference type="EMBL" id="DF967972">
    <property type="protein sequence ID" value="GAP15030.1"/>
    <property type="molecule type" value="Genomic_DNA"/>
</dbReference>
<dbReference type="InterPro" id="IPR046357">
    <property type="entry name" value="PPIase_dom_sf"/>
</dbReference>
<dbReference type="STRING" id="360412.LARV_02810"/>
<dbReference type="GO" id="GO:0003755">
    <property type="term" value="F:peptidyl-prolyl cis-trans isomerase activity"/>
    <property type="evidence" value="ECO:0007669"/>
    <property type="project" value="UniProtKB-KW"/>
</dbReference>
<dbReference type="Pfam" id="PF00639">
    <property type="entry name" value="Rotamase"/>
    <property type="match status" value="1"/>
</dbReference>
<dbReference type="AlphaFoldDB" id="A0A0S7BKH8"/>
<keyword evidence="1" id="KW-0697">Rotamase</keyword>
<keyword evidence="1 4" id="KW-0413">Isomerase</keyword>
<evidence type="ECO:0000256" key="1">
    <source>
        <dbReference type="PROSITE-ProRule" id="PRU00278"/>
    </source>
</evidence>
<evidence type="ECO:0000256" key="2">
    <source>
        <dbReference type="SAM" id="MobiDB-lite"/>
    </source>
</evidence>
<feature type="non-terminal residue" evidence="4">
    <location>
        <position position="1"/>
    </location>
</feature>
<evidence type="ECO:0000259" key="3">
    <source>
        <dbReference type="PROSITE" id="PS50198"/>
    </source>
</evidence>
<accession>A0A0S7BKH8</accession>
<evidence type="ECO:0000313" key="5">
    <source>
        <dbReference type="Proteomes" id="UP000055060"/>
    </source>
</evidence>
<keyword evidence="5" id="KW-1185">Reference proteome</keyword>
<proteinExistence type="predicted"/>
<organism evidence="4">
    <name type="scientific">Longilinea arvoryzae</name>
    <dbReference type="NCBI Taxonomy" id="360412"/>
    <lineage>
        <taxon>Bacteria</taxon>
        <taxon>Bacillati</taxon>
        <taxon>Chloroflexota</taxon>
        <taxon>Anaerolineae</taxon>
        <taxon>Anaerolineales</taxon>
        <taxon>Anaerolineaceae</taxon>
        <taxon>Longilinea</taxon>
    </lineage>
</organism>
<dbReference type="InterPro" id="IPR000297">
    <property type="entry name" value="PPIase_PpiC"/>
</dbReference>
<dbReference type="SUPFAM" id="SSF54534">
    <property type="entry name" value="FKBP-like"/>
    <property type="match status" value="1"/>
</dbReference>
<evidence type="ECO:0000313" key="4">
    <source>
        <dbReference type="EMBL" id="GAP15030.1"/>
    </source>
</evidence>
<reference evidence="4" key="1">
    <citation type="submission" date="2015-07" db="EMBL/GenBank/DDBJ databases">
        <title>Draft Genome Sequences of Anaerolinea thermolimosa IMO-1, Bellilinea caldifistulae GOMI-1, Leptolinea tardivitalis YMTK-2, Levilinea saccharolytica KIBI-1,Longilinea arvoryzae KOME-1, Previously Described as Members of the Anaerolineaceae (Chloroflexi).</title>
        <authorList>
            <person name="Sekiguchi Y."/>
            <person name="Ohashi A."/>
            <person name="Matsuura N."/>
            <person name="Tourlousse M.D."/>
        </authorList>
    </citation>
    <scope>NUCLEOTIDE SEQUENCE [LARGE SCALE GENOMIC DNA]</scope>
    <source>
        <strain evidence="4">KOME-1</strain>
    </source>
</reference>
<dbReference type="PANTHER" id="PTHR47245">
    <property type="entry name" value="PEPTIDYLPROLYL ISOMERASE"/>
    <property type="match status" value="1"/>
</dbReference>